<keyword evidence="4 10" id="KW-0479">Metal-binding</keyword>
<keyword evidence="5" id="KW-0378">Hydrolase</keyword>
<dbReference type="InterPro" id="IPR050891">
    <property type="entry name" value="TatD-type_Hydrolase"/>
</dbReference>
<evidence type="ECO:0000256" key="2">
    <source>
        <dbReference type="ARBA" id="ARBA00022490"/>
    </source>
</evidence>
<keyword evidence="2" id="KW-0963">Cytoplasm</keyword>
<comment type="similarity">
    <text evidence="1">Belongs to the metallo-dependent hydrolases superfamily. TatD-type hydrolase family.</text>
</comment>
<evidence type="ECO:0000256" key="8">
    <source>
        <dbReference type="ARBA" id="ARBA00039767"/>
    </source>
</evidence>
<keyword evidence="3" id="KW-0540">Nuclease</keyword>
<evidence type="ECO:0000313" key="11">
    <source>
        <dbReference type="EMBL" id="CAD5226549.1"/>
    </source>
</evidence>
<feature type="binding site" evidence="10">
    <location>
        <position position="132"/>
    </location>
    <ligand>
        <name>a divalent metal cation</name>
        <dbReference type="ChEBI" id="CHEBI:60240"/>
        <label>2</label>
    </ligand>
</feature>
<gene>
    <name evidence="11" type="ORF">BOKJ2_LOCUS12128</name>
</gene>
<dbReference type="PANTHER" id="PTHR10060">
    <property type="entry name" value="TATD FAMILY DEOXYRIBONUCLEASE"/>
    <property type="match status" value="1"/>
</dbReference>
<feature type="binding site" evidence="10">
    <location>
        <position position="210"/>
    </location>
    <ligand>
        <name>a divalent metal cation</name>
        <dbReference type="ChEBI" id="CHEBI:60240"/>
        <label>1</label>
    </ligand>
</feature>
<keyword evidence="12" id="KW-1185">Reference proteome</keyword>
<dbReference type="OrthoDB" id="413993at2759"/>
<dbReference type="EMBL" id="CAJFDH010000005">
    <property type="protein sequence ID" value="CAD5226549.1"/>
    <property type="molecule type" value="Genomic_DNA"/>
</dbReference>
<protein>
    <recommendedName>
        <fullName evidence="8">Deoxyribonuclease TATDN1</fullName>
    </recommendedName>
</protein>
<comment type="caution">
    <text evidence="11">The sequence shown here is derived from an EMBL/GenBank/DDBJ whole genome shotgun (WGS) entry which is preliminary data.</text>
</comment>
<comment type="function">
    <text evidence="9">Deoxyribonuclease which catalyzes (in vitro) the decatenation of kinetoplast DNA, which are circular DNA catenated to each other, producing linear DNA molecules. Plays an important role in chromosomal segregation and cell cycle progression during eye development probably via its DNA decatenation activity.</text>
</comment>
<dbReference type="SUPFAM" id="SSF51556">
    <property type="entry name" value="Metallo-dependent hydrolases"/>
    <property type="match status" value="1"/>
</dbReference>
<feature type="binding site" evidence="10">
    <location>
        <position position="157"/>
    </location>
    <ligand>
        <name>a divalent metal cation</name>
        <dbReference type="ChEBI" id="CHEBI:60240"/>
        <label>2</label>
    </ligand>
</feature>
<evidence type="ECO:0000256" key="9">
    <source>
        <dbReference type="ARBA" id="ARBA00045223"/>
    </source>
</evidence>
<dbReference type="Proteomes" id="UP000783686">
    <property type="component" value="Unassembled WGS sequence"/>
</dbReference>
<dbReference type="GO" id="GO:0008310">
    <property type="term" value="F:single-stranded DNA 3'-5' DNA exonuclease activity"/>
    <property type="evidence" value="ECO:0007669"/>
    <property type="project" value="TreeGrafter"/>
</dbReference>
<dbReference type="CDD" id="cd01310">
    <property type="entry name" value="TatD_DNAse"/>
    <property type="match status" value="1"/>
</dbReference>
<dbReference type="PIRSF" id="PIRSF005902">
    <property type="entry name" value="DNase_TatD"/>
    <property type="match status" value="1"/>
</dbReference>
<dbReference type="AlphaFoldDB" id="A0A811LGB9"/>
<dbReference type="FunFam" id="3.20.20.140:FF:000018">
    <property type="entry name" value="3'-5' ssDNA/RNA exonuclease TatD"/>
    <property type="match status" value="1"/>
</dbReference>
<name>A0A811LGB9_9BILA</name>
<evidence type="ECO:0000256" key="3">
    <source>
        <dbReference type="ARBA" id="ARBA00022722"/>
    </source>
</evidence>
<dbReference type="Pfam" id="PF01026">
    <property type="entry name" value="TatD_DNase"/>
    <property type="match status" value="1"/>
</dbReference>
<dbReference type="Gene3D" id="3.20.20.140">
    <property type="entry name" value="Metal-dependent hydrolases"/>
    <property type="match status" value="1"/>
</dbReference>
<dbReference type="PANTHER" id="PTHR10060:SF15">
    <property type="entry name" value="DEOXYRIBONUCLEASE TATDN1"/>
    <property type="match status" value="1"/>
</dbReference>
<proteinExistence type="inferred from homology"/>
<evidence type="ECO:0000256" key="1">
    <source>
        <dbReference type="ARBA" id="ARBA00009275"/>
    </source>
</evidence>
<dbReference type="Proteomes" id="UP000614601">
    <property type="component" value="Unassembled WGS sequence"/>
</dbReference>
<dbReference type="InterPro" id="IPR001130">
    <property type="entry name" value="TatD-like"/>
</dbReference>
<evidence type="ECO:0000256" key="4">
    <source>
        <dbReference type="ARBA" id="ARBA00022723"/>
    </source>
</evidence>
<sequence length="285" mass="32244">MSYNLVDIGANLTHPSYKEDLAEVIKRAKQAGLSKIMVTGTCLESVESAYKLSNEYNGYLYFTSGVHPHDAKDWKVETGTKITEYSQKPNCVAIGECGLDFNRNFSPQEVQKTVFEEQVKIACQLQKAMFIHERDAFDDLNLILDKYETDLPPIVIHCFTGTAEQAIKYIEKGYYIGLTGYLWKDRSENGIRCALRSGNLPIDKLLLETDAPYMFCKVDDKKVPLEVREKLTEKAKSLHKFCNFKRNEPCGLASSCEMIAAFANVSPEELANVTTSNAKRIYMLE</sequence>
<reference evidence="11" key="1">
    <citation type="submission" date="2020-09" db="EMBL/GenBank/DDBJ databases">
        <authorList>
            <person name="Kikuchi T."/>
        </authorList>
    </citation>
    <scope>NUCLEOTIDE SEQUENCE</scope>
    <source>
        <strain evidence="11">SH1</strain>
    </source>
</reference>
<keyword evidence="6" id="KW-0269">Exonuclease</keyword>
<evidence type="ECO:0000313" key="12">
    <source>
        <dbReference type="Proteomes" id="UP000614601"/>
    </source>
</evidence>
<evidence type="ECO:0000256" key="5">
    <source>
        <dbReference type="ARBA" id="ARBA00022801"/>
    </source>
</evidence>
<dbReference type="GO" id="GO:0005829">
    <property type="term" value="C:cytosol"/>
    <property type="evidence" value="ECO:0007669"/>
    <property type="project" value="TreeGrafter"/>
</dbReference>
<evidence type="ECO:0000256" key="7">
    <source>
        <dbReference type="ARBA" id="ARBA00022842"/>
    </source>
</evidence>
<evidence type="ECO:0000256" key="6">
    <source>
        <dbReference type="ARBA" id="ARBA00022839"/>
    </source>
</evidence>
<accession>A0A811LGB9</accession>
<dbReference type="GO" id="GO:0046872">
    <property type="term" value="F:metal ion binding"/>
    <property type="evidence" value="ECO:0007669"/>
    <property type="project" value="UniProtKB-KW"/>
</dbReference>
<organism evidence="11 12">
    <name type="scientific">Bursaphelenchus okinawaensis</name>
    <dbReference type="NCBI Taxonomy" id="465554"/>
    <lineage>
        <taxon>Eukaryota</taxon>
        <taxon>Metazoa</taxon>
        <taxon>Ecdysozoa</taxon>
        <taxon>Nematoda</taxon>
        <taxon>Chromadorea</taxon>
        <taxon>Rhabditida</taxon>
        <taxon>Tylenchina</taxon>
        <taxon>Tylenchomorpha</taxon>
        <taxon>Aphelenchoidea</taxon>
        <taxon>Aphelenchoididae</taxon>
        <taxon>Bursaphelenchus</taxon>
    </lineage>
</organism>
<feature type="binding site" evidence="10">
    <location>
        <position position="96"/>
    </location>
    <ligand>
        <name>a divalent metal cation</name>
        <dbReference type="ChEBI" id="CHEBI:60240"/>
        <label>1</label>
    </ligand>
</feature>
<dbReference type="EMBL" id="CAJFCW020000005">
    <property type="protein sequence ID" value="CAG9122330.1"/>
    <property type="molecule type" value="Genomic_DNA"/>
</dbReference>
<keyword evidence="7" id="KW-0460">Magnesium</keyword>
<dbReference type="InterPro" id="IPR032466">
    <property type="entry name" value="Metal_Hydrolase"/>
</dbReference>
<evidence type="ECO:0000256" key="10">
    <source>
        <dbReference type="PIRSR" id="PIRSR005902-1"/>
    </source>
</evidence>